<dbReference type="Proteomes" id="UP000199013">
    <property type="component" value="Unassembled WGS sequence"/>
</dbReference>
<evidence type="ECO:0000313" key="2">
    <source>
        <dbReference type="Proteomes" id="UP000199013"/>
    </source>
</evidence>
<proteinExistence type="predicted"/>
<reference evidence="2" key="1">
    <citation type="submission" date="2016-02" db="EMBL/GenBank/DDBJ databases">
        <authorList>
            <person name="Wibberg D."/>
        </authorList>
    </citation>
    <scope>NUCLEOTIDE SEQUENCE [LARGE SCALE GENOMIC DNA]</scope>
</reference>
<dbReference type="SUPFAM" id="SSF50475">
    <property type="entry name" value="FMN-binding split barrel"/>
    <property type="match status" value="1"/>
</dbReference>
<organism evidence="1 2">
    <name type="scientific">Candidatus Protofrankia californiensis</name>
    <dbReference type="NCBI Taxonomy" id="1839754"/>
    <lineage>
        <taxon>Bacteria</taxon>
        <taxon>Bacillati</taxon>
        <taxon>Actinomycetota</taxon>
        <taxon>Actinomycetes</taxon>
        <taxon>Frankiales</taxon>
        <taxon>Frankiaceae</taxon>
        <taxon>Protofrankia</taxon>
    </lineage>
</organism>
<dbReference type="InterPro" id="IPR024031">
    <property type="entry name" value="MSMEG_5819/OxyR"/>
</dbReference>
<dbReference type="EMBL" id="FLUV01000215">
    <property type="protein sequence ID" value="SBW18149.1"/>
    <property type="molecule type" value="Genomic_DNA"/>
</dbReference>
<accession>A0A1C3NTS2</accession>
<dbReference type="InterPro" id="IPR012349">
    <property type="entry name" value="Split_barrel_FMN-bd"/>
</dbReference>
<name>A0A1C3NTS2_9ACTN</name>
<evidence type="ECO:0000313" key="1">
    <source>
        <dbReference type="EMBL" id="SBW18149.1"/>
    </source>
</evidence>
<gene>
    <name evidence="1" type="ORF">FDG2_0544</name>
</gene>
<protein>
    <submittedName>
        <fullName evidence="1">Uncharacterized protein</fullName>
    </submittedName>
</protein>
<dbReference type="AlphaFoldDB" id="A0A1C3NTS2"/>
<dbReference type="Gene3D" id="2.30.110.10">
    <property type="entry name" value="Electron Transport, Fmn-binding Protein, Chain A"/>
    <property type="match status" value="1"/>
</dbReference>
<keyword evidence="2" id="KW-1185">Reference proteome</keyword>
<sequence>MGTFDIGGRNLAESRKFKNILANPQVAFVIDDLVTPRPWTVRGIEIRGRAEAIHGHNPSDPHFSSELIRIHPRRILTWGLERENSGMQRRTVSAEAVS</sequence>
<dbReference type="NCBIfam" id="TIGR04023">
    <property type="entry name" value="PPOX_MSMEG_5819"/>
    <property type="match status" value="1"/>
</dbReference>